<organism evidence="1 2">
    <name type="scientific">Paragemmobacter amnigenus</name>
    <dbReference type="NCBI Taxonomy" id="2852097"/>
    <lineage>
        <taxon>Bacteria</taxon>
        <taxon>Pseudomonadati</taxon>
        <taxon>Pseudomonadota</taxon>
        <taxon>Alphaproteobacteria</taxon>
        <taxon>Rhodobacterales</taxon>
        <taxon>Paracoccaceae</taxon>
        <taxon>Paragemmobacter</taxon>
    </lineage>
</organism>
<comment type="caution">
    <text evidence="1">The sequence shown here is derived from an EMBL/GenBank/DDBJ whole genome shotgun (WGS) entry which is preliminary data.</text>
</comment>
<accession>A0ABS6J8G1</accession>
<reference evidence="1 2" key="1">
    <citation type="submission" date="2021-06" db="EMBL/GenBank/DDBJ databases">
        <title>Rhodobacteraceae bacterium strain HSP-20.</title>
        <authorList>
            <person name="Chen W.-M."/>
        </authorList>
    </citation>
    <scope>NUCLEOTIDE SEQUENCE [LARGE SCALE GENOMIC DNA]</scope>
    <source>
        <strain evidence="1 2">HSP-20</strain>
    </source>
</reference>
<sequence>MQKTEDIGHLQELIGEWAEHGQVDLAEWDGEHVMSVLASHPDYRDKFVALLQIRLGEPLQ</sequence>
<protein>
    <submittedName>
        <fullName evidence="1">Uncharacterized protein</fullName>
    </submittedName>
</protein>
<dbReference type="RefSeq" id="WP_161762871.1">
    <property type="nucleotide sequence ID" value="NZ_JAAATX020000008.1"/>
</dbReference>
<proteinExistence type="predicted"/>
<name>A0ABS6J8G1_9RHOB</name>
<dbReference type="Proteomes" id="UP000731907">
    <property type="component" value="Unassembled WGS sequence"/>
</dbReference>
<evidence type="ECO:0000313" key="1">
    <source>
        <dbReference type="EMBL" id="MBU9698757.1"/>
    </source>
</evidence>
<evidence type="ECO:0000313" key="2">
    <source>
        <dbReference type="Proteomes" id="UP000731907"/>
    </source>
</evidence>
<gene>
    <name evidence="1" type="ORF">GU927_012970</name>
</gene>
<dbReference type="EMBL" id="JAAATX020000008">
    <property type="protein sequence ID" value="MBU9698757.1"/>
    <property type="molecule type" value="Genomic_DNA"/>
</dbReference>
<keyword evidence="2" id="KW-1185">Reference proteome</keyword>